<dbReference type="EMBL" id="CABM01000052">
    <property type="protein sequence ID" value="CBH98381.1"/>
    <property type="molecule type" value="Genomic_DNA"/>
</dbReference>
<dbReference type="AlphaFoldDB" id="E6PTX4"/>
<gene>
    <name evidence="2" type="ORF">CARN2_3859</name>
</gene>
<sequence>MALEVDADTRSKFFDAEVLLTSPILEIKDRKEHKRFVLVDEETVLGLNHLRLIEHVVLKSGVSFIKDGAPCELSSGQRLFSYVVINILGAVKRNSLVLVDEPELFLHPSLEVQLIEMLKQILHSFNSKAILATHSLSTVREIPADCVHVMERTDDGLVIKTPPFQTFGGDVQRIASYVFGDKSVSKPFERWIREQLKENDNSAEDLIAALGDEVNEELIIQIRAMERHQW</sequence>
<protein>
    <recommendedName>
        <fullName evidence="1">ATPase AAA-type core domain-containing protein</fullName>
    </recommendedName>
</protein>
<evidence type="ECO:0000259" key="1">
    <source>
        <dbReference type="Pfam" id="PF13304"/>
    </source>
</evidence>
<dbReference type="GO" id="GO:0016887">
    <property type="term" value="F:ATP hydrolysis activity"/>
    <property type="evidence" value="ECO:0007669"/>
    <property type="project" value="InterPro"/>
</dbReference>
<dbReference type="InterPro" id="IPR027417">
    <property type="entry name" value="P-loop_NTPase"/>
</dbReference>
<name>E6PTX4_9ZZZZ</name>
<dbReference type="Gene3D" id="3.40.50.300">
    <property type="entry name" value="P-loop containing nucleotide triphosphate hydrolases"/>
    <property type="match status" value="1"/>
</dbReference>
<organism evidence="2">
    <name type="scientific">mine drainage metagenome</name>
    <dbReference type="NCBI Taxonomy" id="410659"/>
    <lineage>
        <taxon>unclassified sequences</taxon>
        <taxon>metagenomes</taxon>
        <taxon>ecological metagenomes</taxon>
    </lineage>
</organism>
<evidence type="ECO:0000313" key="2">
    <source>
        <dbReference type="EMBL" id="CBH98381.1"/>
    </source>
</evidence>
<accession>E6PTX4</accession>
<comment type="caution">
    <text evidence="2">The sequence shown here is derived from an EMBL/GenBank/DDBJ whole genome shotgun (WGS) entry which is preliminary data.</text>
</comment>
<dbReference type="GO" id="GO:0005524">
    <property type="term" value="F:ATP binding"/>
    <property type="evidence" value="ECO:0007669"/>
    <property type="project" value="InterPro"/>
</dbReference>
<dbReference type="InterPro" id="IPR003959">
    <property type="entry name" value="ATPase_AAA_core"/>
</dbReference>
<reference evidence="2" key="1">
    <citation type="submission" date="2009-10" db="EMBL/GenBank/DDBJ databases">
        <title>Diversity of trophic interactions inside an arsenic-rich microbial ecosystem.</title>
        <authorList>
            <person name="Bertin P.N."/>
            <person name="Heinrich-Salmeron A."/>
            <person name="Pelletier E."/>
            <person name="Goulhen-Chollet F."/>
            <person name="Arsene-Ploetze F."/>
            <person name="Gallien S."/>
            <person name="Calteau A."/>
            <person name="Vallenet D."/>
            <person name="Casiot C."/>
            <person name="Chane-Woon-Ming B."/>
            <person name="Giloteaux L."/>
            <person name="Barakat M."/>
            <person name="Bonnefoy V."/>
            <person name="Bruneel O."/>
            <person name="Chandler M."/>
            <person name="Cleiss J."/>
            <person name="Duran R."/>
            <person name="Elbaz-Poulichet F."/>
            <person name="Fonknechten N."/>
            <person name="Lauga B."/>
            <person name="Mornico D."/>
            <person name="Ortet P."/>
            <person name="Schaeffer C."/>
            <person name="Siguier P."/>
            <person name="Alexander Thil Smith A."/>
            <person name="Van Dorsselaer A."/>
            <person name="Weissenbach J."/>
            <person name="Medigue C."/>
            <person name="Le Paslier D."/>
        </authorList>
    </citation>
    <scope>NUCLEOTIDE SEQUENCE</scope>
</reference>
<dbReference type="Pfam" id="PF13304">
    <property type="entry name" value="AAA_21"/>
    <property type="match status" value="1"/>
</dbReference>
<proteinExistence type="predicted"/>
<dbReference type="SUPFAM" id="SSF52540">
    <property type="entry name" value="P-loop containing nucleoside triphosphate hydrolases"/>
    <property type="match status" value="1"/>
</dbReference>
<feature type="domain" description="ATPase AAA-type core" evidence="1">
    <location>
        <begin position="72"/>
        <end position="138"/>
    </location>
</feature>